<dbReference type="AlphaFoldDB" id="A0A8H3DGY8"/>
<dbReference type="EMBL" id="CAJMWV010006558">
    <property type="protein sequence ID" value="CAE6522626.1"/>
    <property type="molecule type" value="Genomic_DNA"/>
</dbReference>
<reference evidence="1" key="1">
    <citation type="submission" date="2021-01" db="EMBL/GenBank/DDBJ databases">
        <authorList>
            <person name="Kaushik A."/>
        </authorList>
    </citation>
    <scope>NUCLEOTIDE SEQUENCE</scope>
    <source>
        <strain evidence="1">AG3-1AP</strain>
    </source>
</reference>
<dbReference type="Proteomes" id="UP000663831">
    <property type="component" value="Unassembled WGS sequence"/>
</dbReference>
<name>A0A8H3DGY8_9AGAM</name>
<organism evidence="1 2">
    <name type="scientific">Rhizoctonia solani</name>
    <dbReference type="NCBI Taxonomy" id="456999"/>
    <lineage>
        <taxon>Eukaryota</taxon>
        <taxon>Fungi</taxon>
        <taxon>Dikarya</taxon>
        <taxon>Basidiomycota</taxon>
        <taxon>Agaricomycotina</taxon>
        <taxon>Agaricomycetes</taxon>
        <taxon>Cantharellales</taxon>
        <taxon>Ceratobasidiaceae</taxon>
        <taxon>Rhizoctonia</taxon>
    </lineage>
</organism>
<evidence type="ECO:0000313" key="2">
    <source>
        <dbReference type="Proteomes" id="UP000663831"/>
    </source>
</evidence>
<gene>
    <name evidence="1" type="ORF">RDB_LOCUS147161</name>
</gene>
<sequence>MHARPPARLSPAAEPLVTLSAYVSLIQQQIGLAPRKKDPGPAVQRLKLPPSARKRYILGTCRTPIISHPPHRI</sequence>
<proteinExistence type="predicted"/>
<accession>A0A8H3DGY8</accession>
<evidence type="ECO:0000313" key="1">
    <source>
        <dbReference type="EMBL" id="CAE6522626.1"/>
    </source>
</evidence>
<protein>
    <submittedName>
        <fullName evidence="1">Uncharacterized protein</fullName>
    </submittedName>
</protein>
<comment type="caution">
    <text evidence="1">The sequence shown here is derived from an EMBL/GenBank/DDBJ whole genome shotgun (WGS) entry which is preliminary data.</text>
</comment>